<dbReference type="PROSITE" id="PS51671">
    <property type="entry name" value="ACT"/>
    <property type="match status" value="1"/>
</dbReference>
<dbReference type="Pfam" id="PF04014">
    <property type="entry name" value="MazE_antitoxin"/>
    <property type="match status" value="1"/>
</dbReference>
<evidence type="ECO:0000313" key="4">
    <source>
        <dbReference type="Proteomes" id="UP000001037"/>
    </source>
</evidence>
<reference evidence="3 4" key="1">
    <citation type="journal article" date="2011" name="Stand. Genomic Sci.">
        <title>Complete genome sequence of the hyperthermophilic chemolithoautotroph Pyrolobus fumarii type strain (1A).</title>
        <authorList>
            <person name="Anderson I."/>
            <person name="Goker M."/>
            <person name="Nolan M."/>
            <person name="Lucas S."/>
            <person name="Hammon N."/>
            <person name="Deshpande S."/>
            <person name="Cheng J.F."/>
            <person name="Tapia R."/>
            <person name="Han C."/>
            <person name="Goodwin L."/>
            <person name="Pitluck S."/>
            <person name="Huntemann M."/>
            <person name="Liolios K."/>
            <person name="Ivanova N."/>
            <person name="Pagani I."/>
            <person name="Mavromatis K."/>
            <person name="Ovchinikova G."/>
            <person name="Pati A."/>
            <person name="Chen A."/>
            <person name="Palaniappan K."/>
            <person name="Land M."/>
            <person name="Hauser L."/>
            <person name="Brambilla E.M."/>
            <person name="Huber H."/>
            <person name="Yasawong M."/>
            <person name="Rohde M."/>
            <person name="Spring S."/>
            <person name="Abt B."/>
            <person name="Sikorski J."/>
            <person name="Wirth R."/>
            <person name="Detter J.C."/>
            <person name="Woyke T."/>
            <person name="Bristow J."/>
            <person name="Eisen J.A."/>
            <person name="Markowitz V."/>
            <person name="Hugenholtz P."/>
            <person name="Kyrpides N.C."/>
            <person name="Klenk H.P."/>
            <person name="Lapidus A."/>
        </authorList>
    </citation>
    <scope>NUCLEOTIDE SEQUENCE [LARGE SCALE GENOMIC DNA]</scope>
    <source>
        <strain evidence="4">DSM 11204 / 1A</strain>
    </source>
</reference>
<keyword evidence="4" id="KW-1185">Reference proteome</keyword>
<dbReference type="NCBIfam" id="TIGR01439">
    <property type="entry name" value="lp_hng_hel_AbrB"/>
    <property type="match status" value="1"/>
</dbReference>
<dbReference type="Gene3D" id="2.10.260.10">
    <property type="match status" value="1"/>
</dbReference>
<dbReference type="RefSeq" id="WP_014027267.1">
    <property type="nucleotide sequence ID" value="NC_015931.1"/>
</dbReference>
<protein>
    <submittedName>
        <fullName evidence="3">Transcriptional regulator, AbrB family</fullName>
    </submittedName>
</protein>
<organism evidence="3 4">
    <name type="scientific">Pyrolobus fumarii (strain DSM 11204 / 1A)</name>
    <dbReference type="NCBI Taxonomy" id="694429"/>
    <lineage>
        <taxon>Archaea</taxon>
        <taxon>Thermoproteota</taxon>
        <taxon>Thermoprotei</taxon>
        <taxon>Desulfurococcales</taxon>
        <taxon>Pyrodictiaceae</taxon>
        <taxon>Pyrolobus</taxon>
    </lineage>
</organism>
<dbReference type="OrthoDB" id="28233at2157"/>
<dbReference type="EMBL" id="CP002838">
    <property type="protein sequence ID" value="AEM39590.1"/>
    <property type="molecule type" value="Genomic_DNA"/>
</dbReference>
<evidence type="ECO:0000259" key="1">
    <source>
        <dbReference type="PROSITE" id="PS51671"/>
    </source>
</evidence>
<gene>
    <name evidence="3" type="ordered locus">Pyrfu_1735</name>
</gene>
<dbReference type="KEGG" id="pfm:Pyrfu_1735"/>
<dbReference type="InParanoid" id="G0ECM0"/>
<dbReference type="InterPro" id="IPR037914">
    <property type="entry name" value="SpoVT-AbrB_sf"/>
</dbReference>
<feature type="domain" description="SpoVT-AbrB" evidence="2">
    <location>
        <begin position="4"/>
        <end position="51"/>
    </location>
</feature>
<proteinExistence type="predicted"/>
<dbReference type="InterPro" id="IPR045865">
    <property type="entry name" value="ACT-like_dom_sf"/>
</dbReference>
<dbReference type="STRING" id="694429.Pyrfu_1735"/>
<dbReference type="NCBIfam" id="NF006352">
    <property type="entry name" value="PRK08577.1"/>
    <property type="match status" value="1"/>
</dbReference>
<name>G0ECM0_PYRF1</name>
<accession>G0ECM0</accession>
<dbReference type="InterPro" id="IPR007159">
    <property type="entry name" value="SpoVT-AbrB_dom"/>
</dbReference>
<feature type="domain" description="ACT" evidence="1">
    <location>
        <begin position="58"/>
        <end position="136"/>
    </location>
</feature>
<dbReference type="SMART" id="SM00966">
    <property type="entry name" value="SpoVT_AbrB"/>
    <property type="match status" value="1"/>
</dbReference>
<sequence>MKITEIVRVDSKGRITIPMVVRDALNIVEGMHLILVADPDKREIVLSPIFAPVAHVYEIYLELRDTPGALAKVSEELAKMGVDQLTTQCAAVKRGEYAECVIVADFSKVRMSPEEVKQRLIELDEVRLVSIRKLHR</sequence>
<evidence type="ECO:0000259" key="2">
    <source>
        <dbReference type="PROSITE" id="PS51740"/>
    </source>
</evidence>
<dbReference type="AlphaFoldDB" id="G0ECM0"/>
<dbReference type="SUPFAM" id="SSF89447">
    <property type="entry name" value="AbrB/MazE/MraZ-like"/>
    <property type="match status" value="1"/>
</dbReference>
<dbReference type="SUPFAM" id="SSF55021">
    <property type="entry name" value="ACT-like"/>
    <property type="match status" value="1"/>
</dbReference>
<dbReference type="GO" id="GO:0003677">
    <property type="term" value="F:DNA binding"/>
    <property type="evidence" value="ECO:0007669"/>
    <property type="project" value="InterPro"/>
</dbReference>
<evidence type="ECO:0000313" key="3">
    <source>
        <dbReference type="EMBL" id="AEM39590.1"/>
    </source>
</evidence>
<dbReference type="eggNOG" id="arCOG00811">
    <property type="taxonomic scope" value="Archaea"/>
</dbReference>
<dbReference type="InterPro" id="IPR002912">
    <property type="entry name" value="ACT_dom"/>
</dbReference>
<dbReference type="PROSITE" id="PS51740">
    <property type="entry name" value="SPOVT_ABRB"/>
    <property type="match status" value="1"/>
</dbReference>
<dbReference type="HOGENOM" id="CLU_149765_0_0_2"/>
<dbReference type="GeneID" id="11138924"/>
<dbReference type="Proteomes" id="UP000001037">
    <property type="component" value="Chromosome"/>
</dbReference>